<evidence type="ECO:0000256" key="1">
    <source>
        <dbReference type="ARBA" id="ARBA00022980"/>
    </source>
</evidence>
<dbReference type="AlphaFoldDB" id="A0A2M8QD77"/>
<evidence type="ECO:0000313" key="6">
    <source>
        <dbReference type="Proteomes" id="UP000230790"/>
    </source>
</evidence>
<comment type="caution">
    <text evidence="5">The sequence shown here is derived from an EMBL/GenBank/DDBJ whole genome shotgun (WGS) entry which is preliminary data.</text>
</comment>
<dbReference type="PANTHER" id="PTHR12919">
    <property type="entry name" value="30S RIBOSOMAL PROTEIN S16"/>
    <property type="match status" value="1"/>
</dbReference>
<dbReference type="Proteomes" id="UP000230790">
    <property type="component" value="Unassembled WGS sequence"/>
</dbReference>
<accession>A0A2M8QD77</accession>
<keyword evidence="1 3" id="KW-0689">Ribosomal protein</keyword>
<reference evidence="5 6" key="1">
    <citation type="submission" date="2017-11" db="EMBL/GenBank/DDBJ databases">
        <title>Evolution of Phototrophy in the Chloroflexi Phylum Driven by Horizontal Gene Transfer.</title>
        <authorList>
            <person name="Ward L.M."/>
            <person name="Hemp J."/>
            <person name="Shih P.M."/>
            <person name="Mcglynn S.E."/>
            <person name="Fischer W."/>
        </authorList>
    </citation>
    <scope>NUCLEOTIDE SEQUENCE [LARGE SCALE GENOMIC DNA]</scope>
    <source>
        <strain evidence="5">JP3_7</strain>
    </source>
</reference>
<dbReference type="Gene3D" id="3.30.1320.10">
    <property type="match status" value="1"/>
</dbReference>
<comment type="similarity">
    <text evidence="3">Belongs to the bacterial ribosomal protein bS16 family.</text>
</comment>
<evidence type="ECO:0000313" key="5">
    <source>
        <dbReference type="EMBL" id="PJF47766.1"/>
    </source>
</evidence>
<dbReference type="SUPFAM" id="SSF54565">
    <property type="entry name" value="Ribosomal protein S16"/>
    <property type="match status" value="1"/>
</dbReference>
<dbReference type="EMBL" id="PGTN01000036">
    <property type="protein sequence ID" value="PJF47766.1"/>
    <property type="molecule type" value="Genomic_DNA"/>
</dbReference>
<dbReference type="PANTHER" id="PTHR12919:SF20">
    <property type="entry name" value="SMALL RIBOSOMAL SUBUNIT PROTEIN BS16M"/>
    <property type="match status" value="1"/>
</dbReference>
<dbReference type="GO" id="GO:0003735">
    <property type="term" value="F:structural constituent of ribosome"/>
    <property type="evidence" value="ECO:0007669"/>
    <property type="project" value="InterPro"/>
</dbReference>
<feature type="region of interest" description="Disordered" evidence="4">
    <location>
        <begin position="108"/>
        <end position="134"/>
    </location>
</feature>
<dbReference type="GO" id="GO:0006412">
    <property type="term" value="P:translation"/>
    <property type="evidence" value="ECO:0007669"/>
    <property type="project" value="UniProtKB-UniRule"/>
</dbReference>
<gene>
    <name evidence="3" type="primary">rpsP</name>
    <name evidence="5" type="ORF">CUN48_07105</name>
</gene>
<dbReference type="InterPro" id="IPR023803">
    <property type="entry name" value="Ribosomal_bS16_dom_sf"/>
</dbReference>
<name>A0A2M8QD77_9CHLR</name>
<dbReference type="HAMAP" id="MF_00385">
    <property type="entry name" value="Ribosomal_bS16"/>
    <property type="match status" value="1"/>
</dbReference>
<evidence type="ECO:0000256" key="4">
    <source>
        <dbReference type="SAM" id="MobiDB-lite"/>
    </source>
</evidence>
<sequence length="134" mass="15060">MVRIRLCRIGSKKQPTYRIVVCDKERPREGAFIEVIGTYNPRTEPETVLVKEDRALYWMKVGAQPSEAVRQLFRKTGTTARLERLKQGESPEVLLAEAAAQFEVARTISPKTRIGREPAPKPKQAEPTAEAAAE</sequence>
<proteinExistence type="inferred from homology"/>
<feature type="compositionally biased region" description="Basic and acidic residues" evidence="4">
    <location>
        <begin position="114"/>
        <end position="124"/>
    </location>
</feature>
<protein>
    <recommendedName>
        <fullName evidence="3">Small ribosomal subunit protein bS16</fullName>
    </recommendedName>
</protein>
<dbReference type="InterPro" id="IPR000307">
    <property type="entry name" value="Ribosomal_bS16"/>
</dbReference>
<evidence type="ECO:0000256" key="3">
    <source>
        <dbReference type="HAMAP-Rule" id="MF_00385"/>
    </source>
</evidence>
<organism evidence="5 6">
    <name type="scientific">Candidatus Thermofonsia Clade 3 bacterium</name>
    <dbReference type="NCBI Taxonomy" id="2364212"/>
    <lineage>
        <taxon>Bacteria</taxon>
        <taxon>Bacillati</taxon>
        <taxon>Chloroflexota</taxon>
        <taxon>Candidatus Thermofontia</taxon>
        <taxon>Candidatus Thermofonsia Clade 3</taxon>
    </lineage>
</organism>
<dbReference type="Pfam" id="PF00886">
    <property type="entry name" value="Ribosomal_S16"/>
    <property type="match status" value="1"/>
</dbReference>
<keyword evidence="2 3" id="KW-0687">Ribonucleoprotein</keyword>
<dbReference type="GO" id="GO:0005737">
    <property type="term" value="C:cytoplasm"/>
    <property type="evidence" value="ECO:0007669"/>
    <property type="project" value="UniProtKB-ARBA"/>
</dbReference>
<dbReference type="NCBIfam" id="TIGR00002">
    <property type="entry name" value="S16"/>
    <property type="match status" value="1"/>
</dbReference>
<evidence type="ECO:0000256" key="2">
    <source>
        <dbReference type="ARBA" id="ARBA00023274"/>
    </source>
</evidence>
<dbReference type="GO" id="GO:0015935">
    <property type="term" value="C:small ribosomal subunit"/>
    <property type="evidence" value="ECO:0007669"/>
    <property type="project" value="TreeGrafter"/>
</dbReference>